<reference evidence="3 4" key="1">
    <citation type="journal article" date="2011" name="Stand. Genomic Sci.">
        <title>Complete genome sequence of the thermophilic sulfur-reducer Hippea maritima type strain (MH(2)).</title>
        <authorList>
            <person name="Huntemann M."/>
            <person name="Lu M."/>
            <person name="Nolan M."/>
            <person name="Lapidus A."/>
            <person name="Lucas S."/>
            <person name="Hammon N."/>
            <person name="Deshpande S."/>
            <person name="Cheng J.F."/>
            <person name="Tapia R."/>
            <person name="Han C."/>
            <person name="Goodwin L."/>
            <person name="Pitluck S."/>
            <person name="Liolios K."/>
            <person name="Pagani I."/>
            <person name="Ivanova N."/>
            <person name="Ovchinikova G."/>
            <person name="Pati A."/>
            <person name="Chen A."/>
            <person name="Palaniappan K."/>
            <person name="Land M."/>
            <person name="Hauser L."/>
            <person name="Jeffries C.D."/>
            <person name="Detter J.C."/>
            <person name="Brambilla E.M."/>
            <person name="Rohde M."/>
            <person name="Spring S."/>
            <person name="Goker M."/>
            <person name="Woyke T."/>
            <person name="Bristow J."/>
            <person name="Eisen J.A."/>
            <person name="Markowitz V."/>
            <person name="Hugenholtz P."/>
            <person name="Kyrpides N.C."/>
            <person name="Klenk H.P."/>
            <person name="Mavromatis K."/>
        </authorList>
    </citation>
    <scope>NUCLEOTIDE SEQUENCE [LARGE SCALE GENOMIC DNA]</scope>
    <source>
        <strain evidence="4">ATCC 700847 / DSM 10411 / MH2</strain>
    </source>
</reference>
<comment type="cofactor">
    <cofactor evidence="2">
        <name>Fe(2+)</name>
        <dbReference type="ChEBI" id="CHEBI:29033"/>
    </cofactor>
    <text evidence="2">Binds 1 Fe(2+) ion.</text>
</comment>
<dbReference type="PANTHER" id="PTHR10458">
    <property type="entry name" value="PEPTIDE DEFORMYLASE"/>
    <property type="match status" value="1"/>
</dbReference>
<feature type="binding site" evidence="2">
    <location>
        <position position="137"/>
    </location>
    <ligand>
        <name>Fe cation</name>
        <dbReference type="ChEBI" id="CHEBI:24875"/>
    </ligand>
</feature>
<evidence type="ECO:0000256" key="1">
    <source>
        <dbReference type="ARBA" id="ARBA00010759"/>
    </source>
</evidence>
<dbReference type="NCBIfam" id="TIGR00079">
    <property type="entry name" value="pept_deformyl"/>
    <property type="match status" value="1"/>
</dbReference>
<proteinExistence type="inferred from homology"/>
<dbReference type="HAMAP" id="MF_00163">
    <property type="entry name" value="Pep_deformylase"/>
    <property type="match status" value="1"/>
</dbReference>
<dbReference type="InterPro" id="IPR036821">
    <property type="entry name" value="Peptide_deformylase_sf"/>
</dbReference>
<dbReference type="AlphaFoldDB" id="F2LV00"/>
<dbReference type="GO" id="GO:0046872">
    <property type="term" value="F:metal ion binding"/>
    <property type="evidence" value="ECO:0007669"/>
    <property type="project" value="UniProtKB-KW"/>
</dbReference>
<dbReference type="GO" id="GO:0042586">
    <property type="term" value="F:peptide deformylase activity"/>
    <property type="evidence" value="ECO:0007669"/>
    <property type="project" value="UniProtKB-UniRule"/>
</dbReference>
<sequence>MEVRVYPDGILRKKAKDVEKIDDRIVDLLNQMRETMYKFNGIGLAAEQVGLQEKLVVIDLRPDGKNQPIELINPVIIASEGIFEEHEEGCLSVPGYYDVVKDRKKWIKVKYLDRNENEQILETDEFLSVVIQHEIDHLNGKLFIDHLPPTRKEFFKKQWKKRQKEEKK</sequence>
<dbReference type="eggNOG" id="COG0242">
    <property type="taxonomic scope" value="Bacteria"/>
</dbReference>
<keyword evidence="4" id="KW-1185">Reference proteome</keyword>
<keyword evidence="2" id="KW-0648">Protein biosynthesis</keyword>
<feature type="active site" evidence="2">
    <location>
        <position position="134"/>
    </location>
</feature>
<dbReference type="HOGENOM" id="CLU_061901_2_0_7"/>
<comment type="function">
    <text evidence="2">Removes the formyl group from the N-terminal Met of newly synthesized proteins. Requires at least a dipeptide for an efficient rate of reaction. N-terminal L-methionine is a prerequisite for activity but the enzyme has broad specificity at other positions.</text>
</comment>
<keyword evidence="2" id="KW-0378">Hydrolase</keyword>
<dbReference type="EMBL" id="CP002606">
    <property type="protein sequence ID" value="AEA33584.1"/>
    <property type="molecule type" value="Genomic_DNA"/>
</dbReference>
<dbReference type="PIRSF" id="PIRSF004749">
    <property type="entry name" value="Pep_def"/>
    <property type="match status" value="1"/>
</dbReference>
<comment type="similarity">
    <text evidence="1 2">Belongs to the polypeptide deformylase family.</text>
</comment>
<dbReference type="STRING" id="760142.Hipma_0614"/>
<reference evidence="4" key="2">
    <citation type="submission" date="2011-03" db="EMBL/GenBank/DDBJ databases">
        <title>The complete genome of Hippea maritima DSM 10411.</title>
        <authorList>
            <consortium name="US DOE Joint Genome Institute (JGI-PGF)"/>
            <person name="Lucas S."/>
            <person name="Copeland A."/>
            <person name="Lapidus A."/>
            <person name="Bruce D."/>
            <person name="Goodwin L."/>
            <person name="Pitluck S."/>
            <person name="Peters L."/>
            <person name="Kyrpides N."/>
            <person name="Mavromatis K."/>
            <person name="Pagani I."/>
            <person name="Ivanova N."/>
            <person name="Mikhailova N."/>
            <person name="Lu M."/>
            <person name="Detter J.C."/>
            <person name="Tapia R."/>
            <person name="Han C."/>
            <person name="Land M."/>
            <person name="Hauser L."/>
            <person name="Markowitz V."/>
            <person name="Cheng J.-F."/>
            <person name="Hugenholtz P."/>
            <person name="Woyke T."/>
            <person name="Wu D."/>
            <person name="Spring S."/>
            <person name="Schroeder M."/>
            <person name="Brambilla E."/>
            <person name="Klenk H.-P."/>
            <person name="Eisen J.A."/>
        </authorList>
    </citation>
    <scope>NUCLEOTIDE SEQUENCE [LARGE SCALE GENOMIC DNA]</scope>
    <source>
        <strain evidence="4">ATCC 700847 / DSM 10411 / MH2</strain>
    </source>
</reference>
<dbReference type="Gene3D" id="3.90.45.10">
    <property type="entry name" value="Peptide deformylase"/>
    <property type="match status" value="1"/>
</dbReference>
<dbReference type="SUPFAM" id="SSF56420">
    <property type="entry name" value="Peptide deformylase"/>
    <property type="match status" value="1"/>
</dbReference>
<accession>F2LV00</accession>
<name>F2LV00_HIPMA</name>
<feature type="binding site" evidence="2">
    <location>
        <position position="90"/>
    </location>
    <ligand>
        <name>Fe cation</name>
        <dbReference type="ChEBI" id="CHEBI:24875"/>
    </ligand>
</feature>
<evidence type="ECO:0000313" key="3">
    <source>
        <dbReference type="EMBL" id="AEA33584.1"/>
    </source>
</evidence>
<keyword evidence="2" id="KW-0479">Metal-binding</keyword>
<organism evidence="3 4">
    <name type="scientific">Hippea maritima (strain ATCC 700847 / DSM 10411 / MH2)</name>
    <dbReference type="NCBI Taxonomy" id="760142"/>
    <lineage>
        <taxon>Bacteria</taxon>
        <taxon>Pseudomonadati</taxon>
        <taxon>Campylobacterota</taxon>
        <taxon>Desulfurellia</taxon>
        <taxon>Desulfurellales</taxon>
        <taxon>Hippeaceae</taxon>
        <taxon>Hippea</taxon>
    </lineage>
</organism>
<dbReference type="NCBIfam" id="NF001159">
    <property type="entry name" value="PRK00150.1-3"/>
    <property type="match status" value="1"/>
</dbReference>
<dbReference type="KEGG" id="hmr:Hipma_0614"/>
<dbReference type="EC" id="3.5.1.88" evidence="2"/>
<evidence type="ECO:0000313" key="4">
    <source>
        <dbReference type="Proteomes" id="UP000008139"/>
    </source>
</evidence>
<comment type="catalytic activity">
    <reaction evidence="2">
        <text>N-terminal N-formyl-L-methionyl-[peptide] + H2O = N-terminal L-methionyl-[peptide] + formate</text>
        <dbReference type="Rhea" id="RHEA:24420"/>
        <dbReference type="Rhea" id="RHEA-COMP:10639"/>
        <dbReference type="Rhea" id="RHEA-COMP:10640"/>
        <dbReference type="ChEBI" id="CHEBI:15377"/>
        <dbReference type="ChEBI" id="CHEBI:15740"/>
        <dbReference type="ChEBI" id="CHEBI:49298"/>
        <dbReference type="ChEBI" id="CHEBI:64731"/>
        <dbReference type="EC" id="3.5.1.88"/>
    </reaction>
</comment>
<dbReference type="CDD" id="cd00487">
    <property type="entry name" value="Pep_deformylase"/>
    <property type="match status" value="1"/>
</dbReference>
<dbReference type="OrthoDB" id="9804313at2"/>
<dbReference type="InterPro" id="IPR023635">
    <property type="entry name" value="Peptide_deformylase"/>
</dbReference>
<dbReference type="GO" id="GO:0006412">
    <property type="term" value="P:translation"/>
    <property type="evidence" value="ECO:0007669"/>
    <property type="project" value="UniProtKB-UniRule"/>
</dbReference>
<dbReference type="Pfam" id="PF01327">
    <property type="entry name" value="Pep_deformylase"/>
    <property type="match status" value="1"/>
</dbReference>
<dbReference type="RefSeq" id="WP_013681625.1">
    <property type="nucleotide sequence ID" value="NC_015318.1"/>
</dbReference>
<evidence type="ECO:0000256" key="2">
    <source>
        <dbReference type="HAMAP-Rule" id="MF_00163"/>
    </source>
</evidence>
<protein>
    <recommendedName>
        <fullName evidence="2">Peptide deformylase</fullName>
        <shortName evidence="2">PDF</shortName>
        <ecNumber evidence="2">3.5.1.88</ecNumber>
    </recommendedName>
    <alternativeName>
        <fullName evidence="2">Polypeptide deformylase</fullName>
    </alternativeName>
</protein>
<dbReference type="InParanoid" id="F2LV00"/>
<dbReference type="PANTHER" id="PTHR10458:SF22">
    <property type="entry name" value="PEPTIDE DEFORMYLASE"/>
    <property type="match status" value="1"/>
</dbReference>
<keyword evidence="2" id="KW-0408">Iron</keyword>
<dbReference type="FunCoup" id="F2LV00">
    <property type="interactions" value="425"/>
</dbReference>
<feature type="binding site" evidence="2">
    <location>
        <position position="133"/>
    </location>
    <ligand>
        <name>Fe cation</name>
        <dbReference type="ChEBI" id="CHEBI:24875"/>
    </ligand>
</feature>
<dbReference type="Proteomes" id="UP000008139">
    <property type="component" value="Chromosome"/>
</dbReference>
<gene>
    <name evidence="2" type="primary">def</name>
    <name evidence="3" type="ordered locus">Hipma_0614</name>
</gene>
<dbReference type="PRINTS" id="PR01576">
    <property type="entry name" value="PDEFORMYLASE"/>
</dbReference>